<dbReference type="AlphaFoldDB" id="A0A9P1NXS7"/>
<keyword evidence="6" id="KW-1185">Reference proteome</keyword>
<keyword evidence="2" id="KW-0051">Antiviral defense</keyword>
<dbReference type="GO" id="GO:0000166">
    <property type="term" value="F:nucleotide binding"/>
    <property type="evidence" value="ECO:0007669"/>
    <property type="project" value="UniProtKB-KW"/>
</dbReference>
<dbReference type="Proteomes" id="UP000032946">
    <property type="component" value="Chromosome"/>
</dbReference>
<feature type="domain" description="Cas10/Cmr2 second palm" evidence="4">
    <location>
        <begin position="763"/>
        <end position="834"/>
    </location>
</feature>
<name>A0A9P1NXS7_9CYAN</name>
<evidence type="ECO:0000256" key="2">
    <source>
        <dbReference type="ARBA" id="ARBA00023118"/>
    </source>
</evidence>
<evidence type="ECO:0000256" key="1">
    <source>
        <dbReference type="ARBA" id="ARBA00022741"/>
    </source>
</evidence>
<protein>
    <recommendedName>
        <fullName evidence="7">CRISPR-associated protein Cmr2 N-terminal domain-containing protein</fullName>
    </recommendedName>
</protein>
<dbReference type="Pfam" id="PF12469">
    <property type="entry name" value="Cmr2_N"/>
    <property type="match status" value="1"/>
</dbReference>
<dbReference type="InterPro" id="IPR043128">
    <property type="entry name" value="Rev_trsase/Diguanyl_cyclase"/>
</dbReference>
<dbReference type="InterPro" id="IPR054767">
    <property type="entry name" value="Cas10-Cmr2_palm2"/>
</dbReference>
<sequence length="1109" mass="127628">MDNFLGSLNHSSLCNTVFLRKLCALVGDRHLCNSLDCLKTSEGQAALFWWEQNQHQLEAIASSSDRVNLKPGSSTERQTKERIIKHPISAQQQTIQTPDNREIAFPQWVQQEQNPQNVFNWLWRMMPELRRQQDSDALLDPQHYILPDCPIHSYRATVSAIAGAVDFDERGIVTQYPYLLLFTFSPIQDFIKASRKFLDFWAGSYLLHYLSAQLCWFVAETYGVDAVITPSLWGQEIIDALLLKTYPIFRESFQELSPDGTDPLTRFNERLSTTLATAGFPNTITILVGSSETAQQLGETLCEKLRSEWSAIAQNIREGIPDHPIPELRQGIRDRTIAFLQNPQNHKRIEKILEEFSQSGGHDEQNRHDLENWKRKSCWEWRGLWNAQIDQTWQPYWTAVPLGDPNTSLMIEKNDDDQLSEDWIKKQEKVAQTRVINPPPTTAEKMLYTTLNNGTWWGSIQSRCGQAIQAIKNTRTWAIPISPGVRSTLSGQLSALHPQFRYSGNFREGYGLPIESMRLFWRLIAEVYPGLFDGSEMLNALELTKRMAWVYGGVGESLGIDFSNLENEKIDYSQLIRFPNLSSIASARFAYQDLQQDQNHGKLSQYWQKLQINIKQQFGKTSQEYQDFLAQTRGRPFHIPKTDICINRQNLPGRYYNGVMFSSKWLAEDMGLEKEQRPELRKIVDLTHSECGFGDSSPADWWVIVLGDGDGMGQYVSGKKLHSYQQYLTETHPEIFIDRDRYPDLDENQYEQKKRQFIKAFRDDKHSLLKTRKRMGPATHVGLNRALLDFSNRLVPFITEKRFCGRVVYSGGDDVMTVLPLEDLPDYLLSLRAAWCGGDDPYQPQAGDPDLKFQSQGGYWRPTSDTNDFQGLPDRSLFTMGFGATMSLGIVIVDKSVPLPVALEALWEAESDRAKELSGGLLMSIDLLRGLTEWRSLSLMRFVLSEIFRLSSVPNKNGLCFRVLYSSGNTLEALIKGELYAGWRDWITTEHHQALSSLLYRLAEELPRHADLTPSSYLIAQAARAIALRRDDKDLVQENIDKLLLWLRYWEDWARSVHVQWLIDREKNPDTPKPIGIDLKDLSNILRFSAFWLDKMQQRQQWHRQDQEA</sequence>
<evidence type="ECO:0000313" key="5">
    <source>
        <dbReference type="EMBL" id="CDM94248.1"/>
    </source>
</evidence>
<dbReference type="Gene3D" id="3.30.70.2220">
    <property type="entry name" value="CRISPR-Cas system, Cmr2 subunit, D1 domain, cysteine cluster"/>
    <property type="match status" value="1"/>
</dbReference>
<keyword evidence="1" id="KW-0547">Nucleotide-binding</keyword>
<dbReference type="Gene3D" id="3.30.70.270">
    <property type="match status" value="1"/>
</dbReference>
<proteinExistence type="predicted"/>
<organism evidence="5 6">
    <name type="scientific">Limnospira indica PCC 8005</name>
    <dbReference type="NCBI Taxonomy" id="376219"/>
    <lineage>
        <taxon>Bacteria</taxon>
        <taxon>Bacillati</taxon>
        <taxon>Cyanobacteriota</taxon>
        <taxon>Cyanophyceae</taxon>
        <taxon>Oscillatoriophycideae</taxon>
        <taxon>Oscillatoriales</taxon>
        <taxon>Sirenicapillariaceae</taxon>
        <taxon>Limnospira</taxon>
    </lineage>
</organism>
<dbReference type="Pfam" id="PF22335">
    <property type="entry name" value="Cas10-Cmr2_palm2"/>
    <property type="match status" value="1"/>
</dbReference>
<reference evidence="5 6" key="1">
    <citation type="submission" date="2014-02" db="EMBL/GenBank/DDBJ databases">
        <authorList>
            <person name="Genoscope - CEA"/>
        </authorList>
    </citation>
    <scope>NUCLEOTIDE SEQUENCE [LARGE SCALE GENOMIC DNA]</scope>
    <source>
        <strain evidence="5 6">PCC 8005</strain>
    </source>
</reference>
<evidence type="ECO:0000313" key="6">
    <source>
        <dbReference type="Proteomes" id="UP000032946"/>
    </source>
</evidence>
<dbReference type="InterPro" id="IPR024615">
    <property type="entry name" value="CRISPR-assoc_Cmr2_N"/>
</dbReference>
<evidence type="ECO:0008006" key="7">
    <source>
        <dbReference type="Google" id="ProtNLM"/>
    </source>
</evidence>
<accession>A0A9P1NXS7</accession>
<dbReference type="GO" id="GO:0051607">
    <property type="term" value="P:defense response to virus"/>
    <property type="evidence" value="ECO:0007669"/>
    <property type="project" value="UniProtKB-KW"/>
</dbReference>
<evidence type="ECO:0000259" key="4">
    <source>
        <dbReference type="Pfam" id="PF22335"/>
    </source>
</evidence>
<dbReference type="InterPro" id="IPR038242">
    <property type="entry name" value="Cmr2_N"/>
</dbReference>
<gene>
    <name evidence="5" type="ORF">ARTHRO_11922</name>
</gene>
<dbReference type="EMBL" id="FO818640">
    <property type="protein sequence ID" value="CDM94248.1"/>
    <property type="molecule type" value="Genomic_DNA"/>
</dbReference>
<evidence type="ECO:0000259" key="3">
    <source>
        <dbReference type="Pfam" id="PF12469"/>
    </source>
</evidence>
<feature type="domain" description="CRISPR-associated protein Cmr2 N-terminal" evidence="3">
    <location>
        <begin position="179"/>
        <end position="313"/>
    </location>
</feature>
<dbReference type="RefSeq" id="WP_008049614.1">
    <property type="nucleotide sequence ID" value="NZ_FO818640.1"/>
</dbReference>